<evidence type="ECO:0000313" key="2">
    <source>
        <dbReference type="EMBL" id="RJX65940.1"/>
    </source>
</evidence>
<feature type="transmembrane region" description="Helical" evidence="1">
    <location>
        <begin position="28"/>
        <end position="45"/>
    </location>
</feature>
<feature type="transmembrane region" description="Helical" evidence="1">
    <location>
        <begin position="165"/>
        <end position="182"/>
    </location>
</feature>
<accession>A0A419QYN5</accession>
<name>A0A419QYN5_9SPHN</name>
<reference evidence="2 3" key="1">
    <citation type="submission" date="2018-09" db="EMBL/GenBank/DDBJ databases">
        <title>Altererythrobacter sp.Ery1 and Ery12, the genome sequencing of novel strains in genus Alterythrobacter.</title>
        <authorList>
            <person name="Cheng H."/>
            <person name="Wu Y.-H."/>
            <person name="Fang C."/>
            <person name="Xu X.-W."/>
        </authorList>
    </citation>
    <scope>NUCLEOTIDE SEQUENCE [LARGE SCALE GENOMIC DNA]</scope>
    <source>
        <strain evidence="2 3">Ery12</strain>
    </source>
</reference>
<sequence>MTEAIITGWILAGLSVVLIRMGWGARRSVAGAGWALAVVSLVLLARQAGAWGMATGFTVGMIVALLIVLYAAWRSPAKLRRVGRQVDAAVVLPGSAHLGRRFAVFVLVVPVAFAAAQWLAFAIQAYVRGGAPLDANSFALMLILQPVIWTILMTWQMTLSNPVRMIGPPLIAAVLGALAWGLS</sequence>
<evidence type="ECO:0000313" key="3">
    <source>
        <dbReference type="Proteomes" id="UP000284322"/>
    </source>
</evidence>
<proteinExistence type="predicted"/>
<dbReference type="AlphaFoldDB" id="A0A419QYN5"/>
<dbReference type="RefSeq" id="WP_120111447.1">
    <property type="nucleotide sequence ID" value="NZ_RAHJ01000021.1"/>
</dbReference>
<gene>
    <name evidence="2" type="ORF">D6858_13245</name>
</gene>
<feature type="transmembrane region" description="Helical" evidence="1">
    <location>
        <begin position="102"/>
        <end position="123"/>
    </location>
</feature>
<dbReference type="Proteomes" id="UP000284322">
    <property type="component" value="Unassembled WGS sequence"/>
</dbReference>
<comment type="caution">
    <text evidence="2">The sequence shown here is derived from an EMBL/GenBank/DDBJ whole genome shotgun (WGS) entry which is preliminary data.</text>
</comment>
<feature type="transmembrane region" description="Helical" evidence="1">
    <location>
        <begin position="6"/>
        <end position="23"/>
    </location>
</feature>
<protein>
    <submittedName>
        <fullName evidence="2">Uncharacterized protein</fullName>
    </submittedName>
</protein>
<feature type="transmembrane region" description="Helical" evidence="1">
    <location>
        <begin position="135"/>
        <end position="153"/>
    </location>
</feature>
<keyword evidence="3" id="KW-1185">Reference proteome</keyword>
<keyword evidence="1" id="KW-0472">Membrane</keyword>
<keyword evidence="1" id="KW-1133">Transmembrane helix</keyword>
<dbReference type="EMBL" id="RAHJ01000021">
    <property type="protein sequence ID" value="RJX65940.1"/>
    <property type="molecule type" value="Genomic_DNA"/>
</dbReference>
<evidence type="ECO:0000256" key="1">
    <source>
        <dbReference type="SAM" id="Phobius"/>
    </source>
</evidence>
<feature type="transmembrane region" description="Helical" evidence="1">
    <location>
        <begin position="51"/>
        <end position="73"/>
    </location>
</feature>
<dbReference type="OrthoDB" id="7585145at2"/>
<keyword evidence="1" id="KW-0812">Transmembrane</keyword>
<organism evidence="2 3">
    <name type="scientific">Tsuneonella suprasediminis</name>
    <dbReference type="NCBI Taxonomy" id="2306996"/>
    <lineage>
        <taxon>Bacteria</taxon>
        <taxon>Pseudomonadati</taxon>
        <taxon>Pseudomonadota</taxon>
        <taxon>Alphaproteobacteria</taxon>
        <taxon>Sphingomonadales</taxon>
        <taxon>Erythrobacteraceae</taxon>
        <taxon>Tsuneonella</taxon>
    </lineage>
</organism>